<organism evidence="1 2">
    <name type="scientific">Vibrio gazogenes DSM 21264 = NBRC 103151</name>
    <dbReference type="NCBI Taxonomy" id="1123492"/>
    <lineage>
        <taxon>Bacteria</taxon>
        <taxon>Pseudomonadati</taxon>
        <taxon>Pseudomonadota</taxon>
        <taxon>Gammaproteobacteria</taxon>
        <taxon>Vibrionales</taxon>
        <taxon>Vibrionaceae</taxon>
        <taxon>Vibrio</taxon>
    </lineage>
</organism>
<dbReference type="Proteomes" id="UP000184159">
    <property type="component" value="Unassembled WGS sequence"/>
</dbReference>
<dbReference type="AlphaFoldDB" id="A0A1M4TJZ8"/>
<evidence type="ECO:0000313" key="2">
    <source>
        <dbReference type="Proteomes" id="UP000184159"/>
    </source>
</evidence>
<name>A0A1M4TJZ8_VIBGA</name>
<accession>A0A1M4TJZ8</accession>
<dbReference type="RefSeq" id="WP_131814844.1">
    <property type="nucleotide sequence ID" value="NZ_FQUH01000001.1"/>
</dbReference>
<protein>
    <submittedName>
        <fullName evidence="1">Uncharacterized protein</fullName>
    </submittedName>
</protein>
<dbReference type="EMBL" id="FQUH01000001">
    <property type="protein sequence ID" value="SHE44758.1"/>
    <property type="molecule type" value="Genomic_DNA"/>
</dbReference>
<keyword evidence="2" id="KW-1185">Reference proteome</keyword>
<proteinExistence type="predicted"/>
<evidence type="ECO:0000313" key="1">
    <source>
        <dbReference type="EMBL" id="SHE44758.1"/>
    </source>
</evidence>
<gene>
    <name evidence="1" type="ORF">SAMN02745781_00338</name>
</gene>
<reference evidence="2" key="1">
    <citation type="submission" date="2016-11" db="EMBL/GenBank/DDBJ databases">
        <authorList>
            <person name="Varghese N."/>
            <person name="Submissions S."/>
        </authorList>
    </citation>
    <scope>NUCLEOTIDE SEQUENCE [LARGE SCALE GENOMIC DNA]</scope>
    <source>
        <strain evidence="2">DSM 21264</strain>
    </source>
</reference>
<sequence length="348" mass="39408">MDKSIKIQDDKLVVSDQGNIVAELKVLDGMDPLPFLVEDVSSNVITLIKQVTAHDFPEGLTLYTTDCHGDPRFSWVDLSRELKSDKLLIDVTLSIDFIDWAKPFTITQFSERYAQEVAVNGYVGLAGDEDLGSMYIHIIKEVEGNDLIGDLINQTIEHAANIYEQTEFKLNRNVQDQVLIKIFNFPPNYQFVCAQYLVWFGELLSEIGINANIHSEQNGSQTKLIVAPENAPEMLSEVERLFHLYLALPYSEFLPAHTSTPYERMVVSNLQAQINSFKSQVQLKDSIIELKNETINSLQNKVEKQSERLMLLDCLDEKISLFDGAIKIGNIEWGAISINPKLLLDKIK</sequence>